<dbReference type="EMBL" id="CAJVCH010570129">
    <property type="protein sequence ID" value="CAG7834146.1"/>
    <property type="molecule type" value="Genomic_DNA"/>
</dbReference>
<organism evidence="2 3">
    <name type="scientific">Allacma fusca</name>
    <dbReference type="NCBI Taxonomy" id="39272"/>
    <lineage>
        <taxon>Eukaryota</taxon>
        <taxon>Metazoa</taxon>
        <taxon>Ecdysozoa</taxon>
        <taxon>Arthropoda</taxon>
        <taxon>Hexapoda</taxon>
        <taxon>Collembola</taxon>
        <taxon>Symphypleona</taxon>
        <taxon>Sminthuridae</taxon>
        <taxon>Allacma</taxon>
    </lineage>
</organism>
<reference evidence="2" key="1">
    <citation type="submission" date="2021-06" db="EMBL/GenBank/DDBJ databases">
        <authorList>
            <person name="Hodson N. C."/>
            <person name="Mongue J. A."/>
            <person name="Jaron S. K."/>
        </authorList>
    </citation>
    <scope>NUCLEOTIDE SEQUENCE</scope>
</reference>
<dbReference type="AlphaFoldDB" id="A0A8J2LMW5"/>
<evidence type="ECO:0000256" key="1">
    <source>
        <dbReference type="SAM" id="SignalP"/>
    </source>
</evidence>
<name>A0A8J2LMW5_9HEXA</name>
<evidence type="ECO:0000313" key="2">
    <source>
        <dbReference type="EMBL" id="CAG7834146.1"/>
    </source>
</evidence>
<sequence>MLGALLMVFVITENLLGVSANYQQEATLFSNYEKDKRSGNNVFLDQSFYPDLRKQNFDRQARSTCVKGVWLFYASRDYSQNENEQMEYYYHVGDSENCVNFRNIGGRVSSARYAGYSNNYRGSTLTVYEKTYFRAGQWMVDRESSDVGFKGVSFIVTGNDPWTIFSERGFGGKWQCVHSQTNNYVPDFIHDTSTINFPNGIRSVRKGCR</sequence>
<feature type="signal peptide" evidence="1">
    <location>
        <begin position="1"/>
        <end position="20"/>
    </location>
</feature>
<evidence type="ECO:0000313" key="3">
    <source>
        <dbReference type="Proteomes" id="UP000708208"/>
    </source>
</evidence>
<comment type="caution">
    <text evidence="2">The sequence shown here is derived from an EMBL/GenBank/DDBJ whole genome shotgun (WGS) entry which is preliminary data.</text>
</comment>
<keyword evidence="1" id="KW-0732">Signal</keyword>
<dbReference type="OrthoDB" id="10603043at2759"/>
<gene>
    <name evidence="2" type="ORF">AFUS01_LOCUS43679</name>
</gene>
<accession>A0A8J2LMW5</accession>
<keyword evidence="3" id="KW-1185">Reference proteome</keyword>
<protein>
    <submittedName>
        <fullName evidence="2">Uncharacterized protein</fullName>
    </submittedName>
</protein>
<dbReference type="Proteomes" id="UP000708208">
    <property type="component" value="Unassembled WGS sequence"/>
</dbReference>
<proteinExistence type="predicted"/>
<feature type="chain" id="PRO_5035204423" evidence="1">
    <location>
        <begin position="21"/>
        <end position="209"/>
    </location>
</feature>